<name>A0A6N4SP22_CYTH3</name>
<protein>
    <submittedName>
        <fullName evidence="1">Uncharacterized protein</fullName>
    </submittedName>
</protein>
<dbReference type="EMBL" id="CP000383">
    <property type="protein sequence ID" value="ABG58014.1"/>
    <property type="molecule type" value="Genomic_DNA"/>
</dbReference>
<keyword evidence="2" id="KW-1185">Reference proteome</keyword>
<reference evidence="1 2" key="1">
    <citation type="journal article" date="2007" name="Appl. Environ. Microbiol.">
        <title>Genome sequence of the cellulolytic gliding bacterium Cytophaga hutchinsonii.</title>
        <authorList>
            <person name="Xie G."/>
            <person name="Bruce D.C."/>
            <person name="Challacombe J.F."/>
            <person name="Chertkov O."/>
            <person name="Detter J.C."/>
            <person name="Gilna P."/>
            <person name="Han C.S."/>
            <person name="Lucas S."/>
            <person name="Misra M."/>
            <person name="Myers G.L."/>
            <person name="Richardson P."/>
            <person name="Tapia R."/>
            <person name="Thayer N."/>
            <person name="Thompson L.S."/>
            <person name="Brettin T.S."/>
            <person name="Henrissat B."/>
            <person name="Wilson D.B."/>
            <person name="McBride M.J."/>
        </authorList>
    </citation>
    <scope>NUCLEOTIDE SEQUENCE [LARGE SCALE GENOMIC DNA]</scope>
    <source>
        <strain evidence="2">ATCC 33406 / DSM 1761 / CIP 103989 / NBRC 15051 / NCIMB 9469 / D465</strain>
    </source>
</reference>
<dbReference type="AlphaFoldDB" id="A0A6N4SP22"/>
<dbReference type="KEGG" id="chu:CHU_0727"/>
<proteinExistence type="predicted"/>
<dbReference type="Proteomes" id="UP000001822">
    <property type="component" value="Chromosome"/>
</dbReference>
<evidence type="ECO:0000313" key="1">
    <source>
        <dbReference type="EMBL" id="ABG58014.1"/>
    </source>
</evidence>
<accession>A0A6N4SP22</accession>
<gene>
    <name evidence="1" type="ordered locus">CHU_0727</name>
</gene>
<evidence type="ECO:0000313" key="2">
    <source>
        <dbReference type="Proteomes" id="UP000001822"/>
    </source>
</evidence>
<organism evidence="1 2">
    <name type="scientific">Cytophaga hutchinsonii (strain ATCC 33406 / DSM 1761 / CIP 103989 / NBRC 15051 / NCIMB 9469 / D465)</name>
    <dbReference type="NCBI Taxonomy" id="269798"/>
    <lineage>
        <taxon>Bacteria</taxon>
        <taxon>Pseudomonadati</taxon>
        <taxon>Bacteroidota</taxon>
        <taxon>Cytophagia</taxon>
        <taxon>Cytophagales</taxon>
        <taxon>Cytophagaceae</taxon>
        <taxon>Cytophaga</taxon>
    </lineage>
</organism>
<sequence>MYSNVLKVFLWLLLLNYPTQGNTQNLYSEIYICIHKNRMPVFCYLKFKTDCSLVVGS</sequence>